<dbReference type="WBParaSite" id="MBELARI_LOCUS15638">
    <property type="protein sequence ID" value="MBELARI_LOCUS15638"/>
    <property type="gene ID" value="MBELARI_LOCUS15638"/>
</dbReference>
<keyword evidence="1" id="KW-0472">Membrane</keyword>
<keyword evidence="2" id="KW-1185">Reference proteome</keyword>
<dbReference type="PANTHER" id="PTHR33748">
    <property type="entry name" value="PROTEIN CBG04600"/>
    <property type="match status" value="1"/>
</dbReference>
<evidence type="ECO:0000313" key="3">
    <source>
        <dbReference type="WBParaSite" id="MBELARI_LOCUS15638"/>
    </source>
</evidence>
<keyword evidence="1" id="KW-1133">Transmembrane helix</keyword>
<dbReference type="GO" id="GO:0005892">
    <property type="term" value="C:acetylcholine-gated channel complex"/>
    <property type="evidence" value="ECO:0007669"/>
    <property type="project" value="InterPro"/>
</dbReference>
<proteinExistence type="predicted"/>
<feature type="transmembrane region" description="Helical" evidence="1">
    <location>
        <begin position="156"/>
        <end position="172"/>
    </location>
</feature>
<sequence>MRSTSNVCDPNEIFSESERYRLNTALQTLATRSGGGKADFCDRKGIEAVLAVTDEGNQIFADELTKKWAIDVQCQKFVLFVYSSNDEKVYMSSQAKSGISADDFKLINDQYKNQLQNGDKAKLLAAMLKDIGNTKYGEERNTHPVHPGNSKTTNSLRNLFAVFIALILTFIFL</sequence>
<dbReference type="AlphaFoldDB" id="A0AAF3J4H3"/>
<dbReference type="PANTHER" id="PTHR33748:SF6">
    <property type="entry name" value="TPM_PHOSPHATASE DOMAIN-CONTAINING PROTEIN"/>
    <property type="match status" value="1"/>
</dbReference>
<dbReference type="Proteomes" id="UP000887575">
    <property type="component" value="Unassembled WGS sequence"/>
</dbReference>
<evidence type="ECO:0000313" key="2">
    <source>
        <dbReference type="Proteomes" id="UP000887575"/>
    </source>
</evidence>
<dbReference type="Pfam" id="PF17175">
    <property type="entry name" value="MOLO1"/>
    <property type="match status" value="1"/>
</dbReference>
<evidence type="ECO:0000256" key="1">
    <source>
        <dbReference type="SAM" id="Phobius"/>
    </source>
</evidence>
<reference evidence="3" key="1">
    <citation type="submission" date="2024-02" db="UniProtKB">
        <authorList>
            <consortium name="WormBaseParasite"/>
        </authorList>
    </citation>
    <scope>IDENTIFICATION</scope>
</reference>
<keyword evidence="1" id="KW-0812">Transmembrane</keyword>
<dbReference type="Gene3D" id="3.10.310.50">
    <property type="match status" value="1"/>
</dbReference>
<name>A0AAF3J4H3_9BILA</name>
<organism evidence="2 3">
    <name type="scientific">Mesorhabditis belari</name>
    <dbReference type="NCBI Taxonomy" id="2138241"/>
    <lineage>
        <taxon>Eukaryota</taxon>
        <taxon>Metazoa</taxon>
        <taxon>Ecdysozoa</taxon>
        <taxon>Nematoda</taxon>
        <taxon>Chromadorea</taxon>
        <taxon>Rhabditida</taxon>
        <taxon>Rhabditina</taxon>
        <taxon>Rhabditomorpha</taxon>
        <taxon>Rhabditoidea</taxon>
        <taxon>Rhabditidae</taxon>
        <taxon>Mesorhabditinae</taxon>
        <taxon>Mesorhabditis</taxon>
    </lineage>
</organism>
<dbReference type="InterPro" id="IPR033438">
    <property type="entry name" value="MOLO1"/>
</dbReference>
<accession>A0AAF3J4H3</accession>
<evidence type="ECO:0008006" key="4">
    <source>
        <dbReference type="Google" id="ProtNLM"/>
    </source>
</evidence>
<protein>
    <recommendedName>
        <fullName evidence="4">TPM domain-containing protein</fullName>
    </recommendedName>
</protein>